<comment type="caution">
    <text evidence="4">The sequence shown here is derived from an EMBL/GenBank/DDBJ whole genome shotgun (WGS) entry which is preliminary data.</text>
</comment>
<keyword evidence="5" id="KW-1185">Reference proteome</keyword>
<evidence type="ECO:0000256" key="1">
    <source>
        <dbReference type="ARBA" id="ARBA00006010"/>
    </source>
</evidence>
<dbReference type="Pfam" id="PF04885">
    <property type="entry name" value="Stig1"/>
    <property type="match status" value="1"/>
</dbReference>
<protein>
    <recommendedName>
        <fullName evidence="6">Stigma-specific STIG1-like protein 1</fullName>
    </recommendedName>
</protein>
<feature type="chain" id="PRO_5040772949" description="Stigma-specific STIG1-like protein 1" evidence="3">
    <location>
        <begin position="22"/>
        <end position="124"/>
    </location>
</feature>
<comment type="similarity">
    <text evidence="1">Belongs to the STIG1 family.</text>
</comment>
<sequence>MEFTKIIVTLALTFAVATVVADHSPLPSRRVSRFLQANNPRAAARCQNNGEVCTGTTSTCCSNSCVDLTTDNNNCGKCGRMCKYREACCGGKCVDIVFDKRHCGACYHRCEPGHYCVYGMCNYA</sequence>
<reference evidence="4" key="1">
    <citation type="submission" date="2023-05" db="EMBL/GenBank/DDBJ databases">
        <title>Genome and transcriptome analyses reveal genes involved in the formation of fine ridges on petal epidermal cells in Hibiscus trionum.</title>
        <authorList>
            <person name="Koshimizu S."/>
            <person name="Masuda S."/>
            <person name="Ishii T."/>
            <person name="Shirasu K."/>
            <person name="Hoshino A."/>
            <person name="Arita M."/>
        </authorList>
    </citation>
    <scope>NUCLEOTIDE SEQUENCE</scope>
    <source>
        <strain evidence="4">Hamamatsu line</strain>
    </source>
</reference>
<evidence type="ECO:0000256" key="3">
    <source>
        <dbReference type="SAM" id="SignalP"/>
    </source>
</evidence>
<proteinExistence type="inferred from homology"/>
<dbReference type="OrthoDB" id="1841769at2759"/>
<evidence type="ECO:0008006" key="6">
    <source>
        <dbReference type="Google" id="ProtNLM"/>
    </source>
</evidence>
<gene>
    <name evidence="4" type="ORF">HRI_005268900</name>
</gene>
<organism evidence="4 5">
    <name type="scientific">Hibiscus trionum</name>
    <name type="common">Flower of an hour</name>
    <dbReference type="NCBI Taxonomy" id="183268"/>
    <lineage>
        <taxon>Eukaryota</taxon>
        <taxon>Viridiplantae</taxon>
        <taxon>Streptophyta</taxon>
        <taxon>Embryophyta</taxon>
        <taxon>Tracheophyta</taxon>
        <taxon>Spermatophyta</taxon>
        <taxon>Magnoliopsida</taxon>
        <taxon>eudicotyledons</taxon>
        <taxon>Gunneridae</taxon>
        <taxon>Pentapetalae</taxon>
        <taxon>rosids</taxon>
        <taxon>malvids</taxon>
        <taxon>Malvales</taxon>
        <taxon>Malvaceae</taxon>
        <taxon>Malvoideae</taxon>
        <taxon>Hibiscus</taxon>
    </lineage>
</organism>
<evidence type="ECO:0000313" key="5">
    <source>
        <dbReference type="Proteomes" id="UP001165190"/>
    </source>
</evidence>
<dbReference type="InterPro" id="IPR006969">
    <property type="entry name" value="Stig-like"/>
</dbReference>
<accession>A0A9W7JID5</accession>
<dbReference type="Proteomes" id="UP001165190">
    <property type="component" value="Unassembled WGS sequence"/>
</dbReference>
<keyword evidence="2 3" id="KW-0732">Signal</keyword>
<feature type="signal peptide" evidence="3">
    <location>
        <begin position="1"/>
        <end position="21"/>
    </location>
</feature>
<name>A0A9W7JID5_HIBTR</name>
<evidence type="ECO:0000313" key="4">
    <source>
        <dbReference type="EMBL" id="GMJ15997.1"/>
    </source>
</evidence>
<dbReference type="AlphaFoldDB" id="A0A9W7JID5"/>
<dbReference type="EMBL" id="BSYR01000097">
    <property type="protein sequence ID" value="GMJ15997.1"/>
    <property type="molecule type" value="Genomic_DNA"/>
</dbReference>
<dbReference type="PANTHER" id="PTHR33227">
    <property type="entry name" value="STIGMA-SPECIFIC STIG1-LIKE PROTEIN 3"/>
    <property type="match status" value="1"/>
</dbReference>
<evidence type="ECO:0000256" key="2">
    <source>
        <dbReference type="ARBA" id="ARBA00022729"/>
    </source>
</evidence>
<dbReference type="PANTHER" id="PTHR33227:SF18">
    <property type="entry name" value="STIGMA-SPECIFIC STIG1-LIKE PROTEIN 3"/>
    <property type="match status" value="1"/>
</dbReference>